<evidence type="ECO:0008006" key="4">
    <source>
        <dbReference type="Google" id="ProtNLM"/>
    </source>
</evidence>
<keyword evidence="3" id="KW-1185">Reference proteome</keyword>
<dbReference type="EMBL" id="OCMF01000001">
    <property type="protein sequence ID" value="SOC78806.1"/>
    <property type="molecule type" value="Genomic_DNA"/>
</dbReference>
<feature type="transmembrane region" description="Helical" evidence="1">
    <location>
        <begin position="190"/>
        <end position="212"/>
    </location>
</feature>
<keyword evidence="1" id="KW-0812">Transmembrane</keyword>
<dbReference type="OrthoDB" id="9803163at2"/>
<feature type="transmembrane region" description="Helical" evidence="1">
    <location>
        <begin position="167"/>
        <end position="184"/>
    </location>
</feature>
<keyword evidence="1" id="KW-1133">Transmembrane helix</keyword>
<feature type="transmembrane region" description="Helical" evidence="1">
    <location>
        <begin position="87"/>
        <end position="106"/>
    </location>
</feature>
<sequence>MKTRSKNDVFTYRRIRRVIGYLGFALPILLVGLSFIPFFKTEVQPSISDYYYTNLRDIFTGTLAAVGLFMISYKGHWNASLLKNDQLLTNIAGIMAVGVSLVPVAPETDLQNIFTLFPYQFSWLGWLHYIFAALLFLAFALISINVFTIGQNKAEDIPVSTFNENHIYIFCGSAIIVLMVLIPVSEVYYLFNYSTLILEALILFFFGTAWLIKGRALGDEGKIGEKVYREHNRVP</sequence>
<feature type="transmembrane region" description="Helical" evidence="1">
    <location>
        <begin position="58"/>
        <end position="75"/>
    </location>
</feature>
<dbReference type="RefSeq" id="WP_097054601.1">
    <property type="nucleotide sequence ID" value="NZ_OCMF01000001.1"/>
</dbReference>
<feature type="transmembrane region" description="Helical" evidence="1">
    <location>
        <begin position="126"/>
        <end position="147"/>
    </location>
</feature>
<gene>
    <name evidence="2" type="ORF">SAMN06296241_0322</name>
</gene>
<feature type="transmembrane region" description="Helical" evidence="1">
    <location>
        <begin position="21"/>
        <end position="38"/>
    </location>
</feature>
<name>A0A285X1C6_9FLAO</name>
<evidence type="ECO:0000256" key="1">
    <source>
        <dbReference type="SAM" id="Phobius"/>
    </source>
</evidence>
<organism evidence="2 3">
    <name type="scientific">Salinimicrobium sediminis</name>
    <dbReference type="NCBI Taxonomy" id="1343891"/>
    <lineage>
        <taxon>Bacteria</taxon>
        <taxon>Pseudomonadati</taxon>
        <taxon>Bacteroidota</taxon>
        <taxon>Flavobacteriia</taxon>
        <taxon>Flavobacteriales</taxon>
        <taxon>Flavobacteriaceae</taxon>
        <taxon>Salinimicrobium</taxon>
    </lineage>
</organism>
<dbReference type="Proteomes" id="UP000219193">
    <property type="component" value="Unassembled WGS sequence"/>
</dbReference>
<dbReference type="AlphaFoldDB" id="A0A285X1C6"/>
<evidence type="ECO:0000313" key="2">
    <source>
        <dbReference type="EMBL" id="SOC78806.1"/>
    </source>
</evidence>
<proteinExistence type="predicted"/>
<keyword evidence="1" id="KW-0472">Membrane</keyword>
<reference evidence="3" key="1">
    <citation type="submission" date="2017-09" db="EMBL/GenBank/DDBJ databases">
        <authorList>
            <person name="Varghese N."/>
            <person name="Submissions S."/>
        </authorList>
    </citation>
    <scope>NUCLEOTIDE SEQUENCE [LARGE SCALE GENOMIC DNA]</scope>
    <source>
        <strain evidence="3">CGMCC 1.12641</strain>
    </source>
</reference>
<accession>A0A285X1C6</accession>
<evidence type="ECO:0000313" key="3">
    <source>
        <dbReference type="Proteomes" id="UP000219193"/>
    </source>
</evidence>
<protein>
    <recommendedName>
        <fullName evidence="4">DUF998 domain-containing protein</fullName>
    </recommendedName>
</protein>